<dbReference type="PANTHER" id="PTHR37042">
    <property type="entry name" value="OUTER MEMBRANE PROTEIN RV1973"/>
    <property type="match status" value="1"/>
</dbReference>
<evidence type="ECO:0000256" key="4">
    <source>
        <dbReference type="SAM" id="MobiDB-lite"/>
    </source>
</evidence>
<feature type="coiled-coil region" evidence="3">
    <location>
        <begin position="27"/>
        <end position="54"/>
    </location>
</feature>
<evidence type="ECO:0000256" key="3">
    <source>
        <dbReference type="SAM" id="Coils"/>
    </source>
</evidence>
<sequence length="218" mass="23432">MSKPATAPPDGVEDLSGLTPQEVDRVLEQAEAEAAAAETAAAQARSRAAAARRRLRRGPRWQTVVGIVTVLCALAMAVFSVLIWSGHRDTVRDQQNRAEFAAAAKQVAVTLLSIDFTDPQTGMQRILDNAVDPFRTEFQNSSDDFVKLTADAKVSTKAVVDAAAVQSATADAAMVLVAATTTVTDAEGVAEPPRTWQLRLDLRRDGDRIKMAEVDFVQ</sequence>
<gene>
    <name evidence="6" type="ORF">MPRF_54740</name>
</gene>
<dbReference type="EMBL" id="AP022598">
    <property type="protein sequence ID" value="BBY78575.1"/>
    <property type="molecule type" value="Genomic_DNA"/>
</dbReference>
<feature type="region of interest" description="Disordered" evidence="4">
    <location>
        <begin position="1"/>
        <end position="20"/>
    </location>
</feature>
<name>A0A7I7UBK4_MYCPF</name>
<dbReference type="PANTHER" id="PTHR37042:SF4">
    <property type="entry name" value="OUTER MEMBRANE PROTEIN RV1973"/>
    <property type="match status" value="1"/>
</dbReference>
<organism evidence="6 7">
    <name type="scientific">Mycolicibacterium parafortuitum</name>
    <name type="common">Mycobacterium parafortuitum</name>
    <dbReference type="NCBI Taxonomy" id="39692"/>
    <lineage>
        <taxon>Bacteria</taxon>
        <taxon>Bacillati</taxon>
        <taxon>Actinomycetota</taxon>
        <taxon>Actinomycetes</taxon>
        <taxon>Mycobacteriales</taxon>
        <taxon>Mycobacteriaceae</taxon>
        <taxon>Mycolicibacterium</taxon>
    </lineage>
</organism>
<keyword evidence="2 5" id="KW-0472">Membrane</keyword>
<protein>
    <recommendedName>
        <fullName evidence="8">Mce-associated membrane protein</fullName>
    </recommendedName>
</protein>
<dbReference type="RefSeq" id="WP_179964014.1">
    <property type="nucleotide sequence ID" value="NZ_AP022598.1"/>
</dbReference>
<accession>A0A7I7UBK4</accession>
<dbReference type="AlphaFoldDB" id="A0A7I7UBK4"/>
<evidence type="ECO:0008006" key="8">
    <source>
        <dbReference type="Google" id="ProtNLM"/>
    </source>
</evidence>
<reference evidence="6 7" key="1">
    <citation type="journal article" date="2019" name="Emerg. Microbes Infect.">
        <title>Comprehensive subspecies identification of 175 nontuberculous mycobacteria species based on 7547 genomic profiles.</title>
        <authorList>
            <person name="Matsumoto Y."/>
            <person name="Kinjo T."/>
            <person name="Motooka D."/>
            <person name="Nabeya D."/>
            <person name="Jung N."/>
            <person name="Uechi K."/>
            <person name="Horii T."/>
            <person name="Iida T."/>
            <person name="Fujita J."/>
            <person name="Nakamura S."/>
        </authorList>
    </citation>
    <scope>NUCLEOTIDE SEQUENCE [LARGE SCALE GENOMIC DNA]</scope>
    <source>
        <strain evidence="6 7">JCM 6367</strain>
    </source>
</reference>
<evidence type="ECO:0000256" key="1">
    <source>
        <dbReference type="ARBA" id="ARBA00004370"/>
    </source>
</evidence>
<evidence type="ECO:0000313" key="6">
    <source>
        <dbReference type="EMBL" id="BBY78575.1"/>
    </source>
</evidence>
<keyword evidence="5" id="KW-1133">Transmembrane helix</keyword>
<evidence type="ECO:0000313" key="7">
    <source>
        <dbReference type="Proteomes" id="UP000466554"/>
    </source>
</evidence>
<evidence type="ECO:0000256" key="2">
    <source>
        <dbReference type="ARBA" id="ARBA00023136"/>
    </source>
</evidence>
<feature type="transmembrane region" description="Helical" evidence="5">
    <location>
        <begin position="61"/>
        <end position="84"/>
    </location>
</feature>
<keyword evidence="3" id="KW-0175">Coiled coil</keyword>
<keyword evidence="5" id="KW-0812">Transmembrane</keyword>
<evidence type="ECO:0000256" key="5">
    <source>
        <dbReference type="SAM" id="Phobius"/>
    </source>
</evidence>
<proteinExistence type="predicted"/>
<comment type="subcellular location">
    <subcellularLocation>
        <location evidence="1">Membrane</location>
    </subcellularLocation>
</comment>
<dbReference type="GO" id="GO:0016020">
    <property type="term" value="C:membrane"/>
    <property type="evidence" value="ECO:0007669"/>
    <property type="project" value="UniProtKB-SubCell"/>
</dbReference>
<dbReference type="Proteomes" id="UP000466554">
    <property type="component" value="Chromosome"/>
</dbReference>